<gene>
    <name evidence="1" type="ORF">OVA965_LOCUS37735</name>
    <name evidence="2" type="ORF">TMI583_LOCUS38845</name>
</gene>
<evidence type="ECO:0000313" key="2">
    <source>
        <dbReference type="EMBL" id="CAF4306776.1"/>
    </source>
</evidence>
<comment type="caution">
    <text evidence="2">The sequence shown here is derived from an EMBL/GenBank/DDBJ whole genome shotgun (WGS) entry which is preliminary data.</text>
</comment>
<evidence type="ECO:0008006" key="4">
    <source>
        <dbReference type="Google" id="ProtNLM"/>
    </source>
</evidence>
<evidence type="ECO:0000313" key="3">
    <source>
        <dbReference type="Proteomes" id="UP000682733"/>
    </source>
</evidence>
<protein>
    <recommendedName>
        <fullName evidence="4">MULE transposase domain-containing protein</fullName>
    </recommendedName>
</protein>
<proteinExistence type="predicted"/>
<reference evidence="2" key="1">
    <citation type="submission" date="2021-02" db="EMBL/GenBank/DDBJ databases">
        <authorList>
            <person name="Nowell W R."/>
        </authorList>
    </citation>
    <scope>NUCLEOTIDE SEQUENCE</scope>
</reference>
<sequence length="248" mass="29164">MVPRYISQRQFVRGSTTSSLVDRSEEVDPFRGLRDHQTSPRWISFYGVMSKRTFIKTRVHDIADLKTRITREIKAIKTETLCMFFRTFGTHCLTKLYADDPDFSQNIRSLAVLSFLPTSDIISTFEQLKQQFPAQGQPTINYFEETYVGIKNRLSRPHKQPKFELDLWNTRENTIQGRHRTNNIVEGRHSRLSALFNCKHPNFWKFLKNLKKNKEQSYANVELIQAEAGARQPMKKATTIRTYSKYFK</sequence>
<dbReference type="Proteomes" id="UP000677228">
    <property type="component" value="Unassembled WGS sequence"/>
</dbReference>
<dbReference type="Proteomes" id="UP000682733">
    <property type="component" value="Unassembled WGS sequence"/>
</dbReference>
<dbReference type="EMBL" id="CAJOBA010058281">
    <property type="protein sequence ID" value="CAF4306776.1"/>
    <property type="molecule type" value="Genomic_DNA"/>
</dbReference>
<dbReference type="AlphaFoldDB" id="A0A8S2TVG9"/>
<name>A0A8S2TVG9_9BILA</name>
<evidence type="ECO:0000313" key="1">
    <source>
        <dbReference type="EMBL" id="CAF1519805.1"/>
    </source>
</evidence>
<organism evidence="2 3">
    <name type="scientific">Didymodactylos carnosus</name>
    <dbReference type="NCBI Taxonomy" id="1234261"/>
    <lineage>
        <taxon>Eukaryota</taxon>
        <taxon>Metazoa</taxon>
        <taxon>Spiralia</taxon>
        <taxon>Gnathifera</taxon>
        <taxon>Rotifera</taxon>
        <taxon>Eurotatoria</taxon>
        <taxon>Bdelloidea</taxon>
        <taxon>Philodinida</taxon>
        <taxon>Philodinidae</taxon>
        <taxon>Didymodactylos</taxon>
    </lineage>
</organism>
<accession>A0A8S2TVG9</accession>
<dbReference type="EMBL" id="CAJNOK010036153">
    <property type="protein sequence ID" value="CAF1519805.1"/>
    <property type="molecule type" value="Genomic_DNA"/>
</dbReference>